<gene>
    <name evidence="8" type="ORF">QBC35DRAFT_502750</name>
</gene>
<evidence type="ECO:0000256" key="4">
    <source>
        <dbReference type="ARBA" id="ARBA00023136"/>
    </source>
</evidence>
<feature type="transmembrane region" description="Helical" evidence="6">
    <location>
        <begin position="100"/>
        <end position="124"/>
    </location>
</feature>
<dbReference type="InterPro" id="IPR052337">
    <property type="entry name" value="SAT4-like"/>
</dbReference>
<feature type="transmembrane region" description="Helical" evidence="6">
    <location>
        <begin position="214"/>
        <end position="232"/>
    </location>
</feature>
<feature type="domain" description="Rhodopsin" evidence="7">
    <location>
        <begin position="40"/>
        <end position="277"/>
    </location>
</feature>
<comment type="caution">
    <text evidence="8">The sequence shown here is derived from an EMBL/GenBank/DDBJ whole genome shotgun (WGS) entry which is preliminary data.</text>
</comment>
<proteinExistence type="inferred from homology"/>
<dbReference type="Pfam" id="PF20684">
    <property type="entry name" value="Fung_rhodopsin"/>
    <property type="match status" value="1"/>
</dbReference>
<dbReference type="AlphaFoldDB" id="A0AAN6WPX8"/>
<sequence>MSDAAVPVGPLEPAKVTQGGINLLVWAIVFTILDALALTLRFLAARIIRRRLTWDDYFILVSWASTLALEGVLVWCIFEGKIGNSIMALNPKEQVIALKAIPAAYVTWTVGTTAFKLSVLALYVRVFSIKAMRVMSYILMGLTVSYCVSFLVVFLTTCSPDISQLWNPRPDGFCRDMNIGQLGSVSTNLGLDILIIILPMPFLWKLQMSLRNKFFVTLVFSLGFITIGIMIWRIHDLITKKEEDFVQGMPTLALSTTLELWICIIIACIPTMGPVLKTYVKPMMTRITGSNRSSGNGRSNPISIVTFGRLGNGSRHKQMYSTMNGSGSQDPISDDPTRPYKFRDDAHTTTRVTSDPHMGDAAELGVLPPREVHHNAIHVQQEINMWEAPKTVGRAQ</sequence>
<evidence type="ECO:0000313" key="8">
    <source>
        <dbReference type="EMBL" id="KAK4185894.1"/>
    </source>
</evidence>
<evidence type="ECO:0000256" key="2">
    <source>
        <dbReference type="ARBA" id="ARBA00022692"/>
    </source>
</evidence>
<dbReference type="GO" id="GO:0016020">
    <property type="term" value="C:membrane"/>
    <property type="evidence" value="ECO:0007669"/>
    <property type="project" value="UniProtKB-SubCell"/>
</dbReference>
<evidence type="ECO:0000256" key="5">
    <source>
        <dbReference type="ARBA" id="ARBA00038359"/>
    </source>
</evidence>
<dbReference type="EMBL" id="MU864437">
    <property type="protein sequence ID" value="KAK4185894.1"/>
    <property type="molecule type" value="Genomic_DNA"/>
</dbReference>
<evidence type="ECO:0000256" key="3">
    <source>
        <dbReference type="ARBA" id="ARBA00022989"/>
    </source>
</evidence>
<feature type="transmembrane region" description="Helical" evidence="6">
    <location>
        <begin position="23"/>
        <end position="45"/>
    </location>
</feature>
<keyword evidence="9" id="KW-1185">Reference proteome</keyword>
<evidence type="ECO:0000313" key="9">
    <source>
        <dbReference type="Proteomes" id="UP001302126"/>
    </source>
</evidence>
<reference evidence="8" key="1">
    <citation type="journal article" date="2023" name="Mol. Phylogenet. Evol.">
        <title>Genome-scale phylogeny and comparative genomics of the fungal order Sordariales.</title>
        <authorList>
            <person name="Hensen N."/>
            <person name="Bonometti L."/>
            <person name="Westerberg I."/>
            <person name="Brannstrom I.O."/>
            <person name="Guillou S."/>
            <person name="Cros-Aarteil S."/>
            <person name="Calhoun S."/>
            <person name="Haridas S."/>
            <person name="Kuo A."/>
            <person name="Mondo S."/>
            <person name="Pangilinan J."/>
            <person name="Riley R."/>
            <person name="LaButti K."/>
            <person name="Andreopoulos B."/>
            <person name="Lipzen A."/>
            <person name="Chen C."/>
            <person name="Yan M."/>
            <person name="Daum C."/>
            <person name="Ng V."/>
            <person name="Clum A."/>
            <person name="Steindorff A."/>
            <person name="Ohm R.A."/>
            <person name="Martin F."/>
            <person name="Silar P."/>
            <person name="Natvig D.O."/>
            <person name="Lalanne C."/>
            <person name="Gautier V."/>
            <person name="Ament-Velasquez S.L."/>
            <person name="Kruys A."/>
            <person name="Hutchinson M.I."/>
            <person name="Powell A.J."/>
            <person name="Barry K."/>
            <person name="Miller A.N."/>
            <person name="Grigoriev I.V."/>
            <person name="Debuchy R."/>
            <person name="Gladieux P."/>
            <person name="Hiltunen Thoren M."/>
            <person name="Johannesson H."/>
        </authorList>
    </citation>
    <scope>NUCLEOTIDE SEQUENCE</scope>
    <source>
        <strain evidence="8">PSN309</strain>
    </source>
</reference>
<organism evidence="8 9">
    <name type="scientific">Podospora australis</name>
    <dbReference type="NCBI Taxonomy" id="1536484"/>
    <lineage>
        <taxon>Eukaryota</taxon>
        <taxon>Fungi</taxon>
        <taxon>Dikarya</taxon>
        <taxon>Ascomycota</taxon>
        <taxon>Pezizomycotina</taxon>
        <taxon>Sordariomycetes</taxon>
        <taxon>Sordariomycetidae</taxon>
        <taxon>Sordariales</taxon>
        <taxon>Podosporaceae</taxon>
        <taxon>Podospora</taxon>
    </lineage>
</organism>
<dbReference type="Proteomes" id="UP001302126">
    <property type="component" value="Unassembled WGS sequence"/>
</dbReference>
<accession>A0AAN6WPX8</accession>
<feature type="transmembrane region" description="Helical" evidence="6">
    <location>
        <begin position="252"/>
        <end position="276"/>
    </location>
</feature>
<dbReference type="InterPro" id="IPR049326">
    <property type="entry name" value="Rhodopsin_dom_fungi"/>
</dbReference>
<dbReference type="PANTHER" id="PTHR33048:SF92">
    <property type="entry name" value="INTEGRAL MEMBRANE PROTEIN"/>
    <property type="match status" value="1"/>
</dbReference>
<dbReference type="PANTHER" id="PTHR33048">
    <property type="entry name" value="PTH11-LIKE INTEGRAL MEMBRANE PROTEIN (AFU_ORTHOLOGUE AFUA_5G11245)"/>
    <property type="match status" value="1"/>
</dbReference>
<feature type="transmembrane region" description="Helical" evidence="6">
    <location>
        <begin position="177"/>
        <end position="202"/>
    </location>
</feature>
<name>A0AAN6WPX8_9PEZI</name>
<reference evidence="8" key="2">
    <citation type="submission" date="2023-05" db="EMBL/GenBank/DDBJ databases">
        <authorList>
            <consortium name="Lawrence Berkeley National Laboratory"/>
            <person name="Steindorff A."/>
            <person name="Hensen N."/>
            <person name="Bonometti L."/>
            <person name="Westerberg I."/>
            <person name="Brannstrom I.O."/>
            <person name="Guillou S."/>
            <person name="Cros-Aarteil S."/>
            <person name="Calhoun S."/>
            <person name="Haridas S."/>
            <person name="Kuo A."/>
            <person name="Mondo S."/>
            <person name="Pangilinan J."/>
            <person name="Riley R."/>
            <person name="Labutti K."/>
            <person name="Andreopoulos B."/>
            <person name="Lipzen A."/>
            <person name="Chen C."/>
            <person name="Yanf M."/>
            <person name="Daum C."/>
            <person name="Ng V."/>
            <person name="Clum A."/>
            <person name="Ohm R."/>
            <person name="Martin F."/>
            <person name="Silar P."/>
            <person name="Natvig D."/>
            <person name="Lalanne C."/>
            <person name="Gautier V."/>
            <person name="Ament-Velasquez S.L."/>
            <person name="Kruys A."/>
            <person name="Hutchinson M.I."/>
            <person name="Powell A.J."/>
            <person name="Barry K."/>
            <person name="Miller A.N."/>
            <person name="Grigoriev I.V."/>
            <person name="Debuchy R."/>
            <person name="Gladieux P."/>
            <person name="Thoren M.H."/>
            <person name="Johannesson H."/>
        </authorList>
    </citation>
    <scope>NUCLEOTIDE SEQUENCE</scope>
    <source>
        <strain evidence="8">PSN309</strain>
    </source>
</reference>
<evidence type="ECO:0000256" key="6">
    <source>
        <dbReference type="SAM" id="Phobius"/>
    </source>
</evidence>
<evidence type="ECO:0000259" key="7">
    <source>
        <dbReference type="Pfam" id="PF20684"/>
    </source>
</evidence>
<protein>
    <recommendedName>
        <fullName evidence="7">Rhodopsin domain-containing protein</fullName>
    </recommendedName>
</protein>
<evidence type="ECO:0000256" key="1">
    <source>
        <dbReference type="ARBA" id="ARBA00004141"/>
    </source>
</evidence>
<keyword evidence="3 6" id="KW-1133">Transmembrane helix</keyword>
<comment type="similarity">
    <text evidence="5">Belongs to the SAT4 family.</text>
</comment>
<keyword evidence="4 6" id="KW-0472">Membrane</keyword>
<feature type="transmembrane region" description="Helical" evidence="6">
    <location>
        <begin position="136"/>
        <end position="157"/>
    </location>
</feature>
<feature type="transmembrane region" description="Helical" evidence="6">
    <location>
        <begin position="57"/>
        <end position="80"/>
    </location>
</feature>
<comment type="subcellular location">
    <subcellularLocation>
        <location evidence="1">Membrane</location>
        <topology evidence="1">Multi-pass membrane protein</topology>
    </subcellularLocation>
</comment>
<keyword evidence="2 6" id="KW-0812">Transmembrane</keyword>